<dbReference type="EMBL" id="HF571520">
    <property type="protein sequence ID" value="CCQ32297.1"/>
    <property type="molecule type" value="Genomic_DNA"/>
</dbReference>
<dbReference type="Proteomes" id="UP000015381">
    <property type="component" value="Chromosome I"/>
</dbReference>
<name>S6CSP8_9EURY</name>
<dbReference type="KEGG" id="hti:HTIA_0146"/>
<proteinExistence type="predicted"/>
<sequence>MAIEQRGGSLTEPSVSNIFNLPMSGGVGRDSHGKSTDFSGTEGHA</sequence>
<reference evidence="3 4" key="1">
    <citation type="journal article" date="2011" name="J. Bacteriol.">
        <title>Genome sequence of Halorhabdus tiamatea, the first archaeon isolated from a deep-sea anoxic brine lake.</title>
        <authorList>
            <person name="Antunes A."/>
            <person name="Alam I."/>
            <person name="Bajic V.B."/>
            <person name="Stingl U."/>
        </authorList>
    </citation>
    <scope>NUCLEOTIDE SEQUENCE [LARGE SCALE GENOMIC DNA]</scope>
    <source>
        <strain evidence="3 4">SARL4B</strain>
    </source>
</reference>
<gene>
    <name evidence="3" type="ORF">HLRTI_002875</name>
    <name evidence="2" type="ORF">HTIA_0146</name>
</gene>
<evidence type="ECO:0000313" key="4">
    <source>
        <dbReference type="Proteomes" id="UP000003861"/>
    </source>
</evidence>
<dbReference type="AlphaFoldDB" id="S6CSP8"/>
<feature type="region of interest" description="Disordered" evidence="1">
    <location>
        <begin position="1"/>
        <end position="45"/>
    </location>
</feature>
<evidence type="ECO:0000313" key="3">
    <source>
        <dbReference type="EMBL" id="ERJ05152.1"/>
    </source>
</evidence>
<keyword evidence="5" id="KW-1185">Reference proteome</keyword>
<evidence type="ECO:0000313" key="2">
    <source>
        <dbReference type="EMBL" id="CCQ32297.1"/>
    </source>
</evidence>
<dbReference type="HOGENOM" id="CLU_3194420_0_0_2"/>
<reference evidence="2 5" key="3">
    <citation type="journal article" date="2014" name="Environ. Microbiol.">
        <title>Halorhabdus tiamatea: proteogenomics and glycosidase activity measurements identify the first cultivated euryarchaeon from a deep-sea anoxic brine lake as potential polysaccharide degrader.</title>
        <authorList>
            <person name="Werner J."/>
            <person name="Ferrer M."/>
            <person name="Michel G."/>
            <person name="Mann A.J."/>
            <person name="Huang S."/>
            <person name="Juarez S."/>
            <person name="Ciordia S."/>
            <person name="Albar J.P."/>
            <person name="Alcaide M."/>
            <person name="La Cono V."/>
            <person name="Yakimov M.M."/>
            <person name="Antunes A."/>
            <person name="Taborda M."/>
            <person name="Da Costa M.S."/>
            <person name="Amann R.I."/>
            <person name="Gloeckner F.O."/>
            <person name="Golyshina O.V."/>
            <person name="Golyshin P.N."/>
            <person name="Teeling H."/>
        </authorList>
    </citation>
    <scope>NUCLEOTIDE SEQUENCE [LARGE SCALE GENOMIC DNA]</scope>
    <source>
        <strain evidence="5">SARL4B</strain>
        <strain evidence="2">Type strain: SARL4B</strain>
    </source>
</reference>
<evidence type="ECO:0000256" key="1">
    <source>
        <dbReference type="SAM" id="MobiDB-lite"/>
    </source>
</evidence>
<dbReference type="Proteomes" id="UP000003861">
    <property type="component" value="Unassembled WGS sequence"/>
</dbReference>
<dbReference type="STRING" id="1033806.HTIA_0146"/>
<reference evidence="3 4" key="2">
    <citation type="journal article" date="2013" name="PLoS ONE">
        <title>INDIGO - INtegrated Data Warehouse of MIcrobial GenOmes with Examples from the Red Sea Extremophiles.</title>
        <authorList>
            <person name="Alam I."/>
            <person name="Antunes A."/>
            <person name="Kamau A.A."/>
            <person name="Ba Alawi W."/>
            <person name="Kalkatawi M."/>
            <person name="Stingl U."/>
            <person name="Bajic V.B."/>
        </authorList>
    </citation>
    <scope>NUCLEOTIDE SEQUENCE [LARGE SCALE GENOMIC DNA]</scope>
    <source>
        <strain evidence="3 4">SARL4B</strain>
    </source>
</reference>
<protein>
    <submittedName>
        <fullName evidence="2">Uncharacterized protein</fullName>
    </submittedName>
</protein>
<accession>S6CSP8</accession>
<evidence type="ECO:0000313" key="5">
    <source>
        <dbReference type="Proteomes" id="UP000015381"/>
    </source>
</evidence>
<organism evidence="2 5">
    <name type="scientific">Halorhabdus tiamatea SARL4B</name>
    <dbReference type="NCBI Taxonomy" id="1033806"/>
    <lineage>
        <taxon>Archaea</taxon>
        <taxon>Methanobacteriati</taxon>
        <taxon>Methanobacteriota</taxon>
        <taxon>Stenosarchaea group</taxon>
        <taxon>Halobacteria</taxon>
        <taxon>Halobacteriales</taxon>
        <taxon>Haloarculaceae</taxon>
        <taxon>Halorhabdus</taxon>
    </lineage>
</organism>
<dbReference type="EMBL" id="AFNT02000043">
    <property type="protein sequence ID" value="ERJ05152.1"/>
    <property type="molecule type" value="Genomic_DNA"/>
</dbReference>